<dbReference type="PROSITE" id="PS51312">
    <property type="entry name" value="SB"/>
    <property type="match status" value="1"/>
</dbReference>
<keyword evidence="4" id="KW-0967">Endosome</keyword>
<protein>
    <recommendedName>
        <fullName evidence="9">SB domain-containing protein</fullName>
    </recommendedName>
</protein>
<dbReference type="AlphaFoldDB" id="A0A6V7Q8S4"/>
<name>A0A6V7Q8S4_ANACO</name>
<accession>A0A6V7Q8S4</accession>
<dbReference type="InterPro" id="IPR017916">
    <property type="entry name" value="SB_dom"/>
</dbReference>
<comment type="subcellular location">
    <subcellularLocation>
        <location evidence="1">Endosome</location>
    </subcellularLocation>
</comment>
<dbReference type="PANTHER" id="PTHR23306:SF3">
    <property type="entry name" value="TUMOR SUPPRESSOR PROTEIN 101"/>
    <property type="match status" value="1"/>
</dbReference>
<dbReference type="InterPro" id="IPR052070">
    <property type="entry name" value="ESCRT-I_UEV_domain"/>
</dbReference>
<dbReference type="EMBL" id="LR862133">
    <property type="protein sequence ID" value="CAD1839245.1"/>
    <property type="molecule type" value="Genomic_DNA"/>
</dbReference>
<dbReference type="GO" id="GO:0000813">
    <property type="term" value="C:ESCRT I complex"/>
    <property type="evidence" value="ECO:0007669"/>
    <property type="project" value="TreeGrafter"/>
</dbReference>
<keyword evidence="6 8" id="KW-0175">Coiled coil</keyword>
<dbReference type="GO" id="GO:0008333">
    <property type="term" value="P:endosome to lysosome transport"/>
    <property type="evidence" value="ECO:0007669"/>
    <property type="project" value="TreeGrafter"/>
</dbReference>
<dbReference type="PANTHER" id="PTHR23306">
    <property type="entry name" value="TUMOR SUSCEPTIBILITY GENE 101 PROTEIN-RELATED"/>
    <property type="match status" value="1"/>
</dbReference>
<dbReference type="InterPro" id="IPR016135">
    <property type="entry name" value="UBQ-conjugating_enzyme/RWD"/>
</dbReference>
<reference evidence="10" key="1">
    <citation type="submission" date="2020-07" db="EMBL/GenBank/DDBJ databases">
        <authorList>
            <person name="Lin J."/>
        </authorList>
    </citation>
    <scope>NUCLEOTIDE SEQUENCE</scope>
</reference>
<evidence type="ECO:0000256" key="3">
    <source>
        <dbReference type="ARBA" id="ARBA00022448"/>
    </source>
</evidence>
<feature type="coiled-coil region" evidence="8">
    <location>
        <begin position="164"/>
        <end position="191"/>
    </location>
</feature>
<evidence type="ECO:0000313" key="10">
    <source>
        <dbReference type="EMBL" id="CAD1839245.1"/>
    </source>
</evidence>
<keyword evidence="3 7" id="KW-0813">Transport</keyword>
<dbReference type="CDD" id="cd11685">
    <property type="entry name" value="UEV_TSG101-like"/>
    <property type="match status" value="1"/>
</dbReference>
<dbReference type="InterPro" id="IPR008883">
    <property type="entry name" value="UEV_N"/>
</dbReference>
<dbReference type="Pfam" id="PF09454">
    <property type="entry name" value="Vps23_core"/>
    <property type="match status" value="1"/>
</dbReference>
<organism evidence="10">
    <name type="scientific">Ananas comosus var. bracteatus</name>
    <name type="common">red pineapple</name>
    <dbReference type="NCBI Taxonomy" id="296719"/>
    <lineage>
        <taxon>Eukaryota</taxon>
        <taxon>Viridiplantae</taxon>
        <taxon>Streptophyta</taxon>
        <taxon>Embryophyta</taxon>
        <taxon>Tracheophyta</taxon>
        <taxon>Spermatophyta</taxon>
        <taxon>Magnoliopsida</taxon>
        <taxon>Liliopsida</taxon>
        <taxon>Poales</taxon>
        <taxon>Bromeliaceae</taxon>
        <taxon>Bromelioideae</taxon>
        <taxon>Ananas</taxon>
    </lineage>
</organism>
<evidence type="ECO:0000256" key="5">
    <source>
        <dbReference type="ARBA" id="ARBA00022927"/>
    </source>
</evidence>
<evidence type="ECO:0000256" key="6">
    <source>
        <dbReference type="ARBA" id="ARBA00023054"/>
    </source>
</evidence>
<evidence type="ECO:0000256" key="4">
    <source>
        <dbReference type="ARBA" id="ARBA00022753"/>
    </source>
</evidence>
<dbReference type="GO" id="GO:0043130">
    <property type="term" value="F:ubiquitin binding"/>
    <property type="evidence" value="ECO:0007669"/>
    <property type="project" value="TreeGrafter"/>
</dbReference>
<proteinExistence type="inferred from homology"/>
<dbReference type="Pfam" id="PF05743">
    <property type="entry name" value="UEV"/>
    <property type="match status" value="1"/>
</dbReference>
<dbReference type="InterPro" id="IPR037202">
    <property type="entry name" value="ESCRT_assembly_dom"/>
</dbReference>
<evidence type="ECO:0000259" key="9">
    <source>
        <dbReference type="PROSITE" id="PS51312"/>
    </source>
</evidence>
<dbReference type="SUPFAM" id="SSF140111">
    <property type="entry name" value="Endosomal sorting complex assembly domain"/>
    <property type="match status" value="1"/>
</dbReference>
<evidence type="ECO:0000256" key="7">
    <source>
        <dbReference type="PROSITE-ProRule" id="PRU00644"/>
    </source>
</evidence>
<evidence type="ECO:0000256" key="2">
    <source>
        <dbReference type="ARBA" id="ARBA00009594"/>
    </source>
</evidence>
<evidence type="ECO:0000256" key="1">
    <source>
        <dbReference type="ARBA" id="ARBA00004177"/>
    </source>
</evidence>
<feature type="domain" description="SB" evidence="9">
    <location>
        <begin position="223"/>
        <end position="291"/>
    </location>
</feature>
<dbReference type="Gene3D" id="3.10.110.10">
    <property type="entry name" value="Ubiquitin Conjugating Enzyme"/>
    <property type="match status" value="1"/>
</dbReference>
<sequence length="302" mass="33952">MAPSPEMAAVADQLVDAARMQFGPSPLPYADAARWMIRHHLLSLSDIFPAFRAALSPFVHNDGRSAVLLHVHGPIPTYIPISVWLVEAYPYVPPYHYNLSWTFPSSNLVDLVRDLSVLFAVHPPLVASYDLKDDVVAKILRDLDAGKADTERLLTTQTEMRRRHEVLECLIKQMIGEVEEAEEQLQTAATNVDVMESWVRESRRKNDVLNGEVDADDVFGACDEPSQRLMESTAADMAAEDAMYALDCALRERRVPVDGYLRSVRELAREQFFFRFASRRVCEAREVERPGVGSARPAVVAK</sequence>
<keyword evidence="5 7" id="KW-0653">Protein transport</keyword>
<dbReference type="GO" id="GO:0015031">
    <property type="term" value="P:protein transport"/>
    <property type="evidence" value="ECO:0007669"/>
    <property type="project" value="UniProtKB-UniRule"/>
</dbReference>
<evidence type="ECO:0000256" key="8">
    <source>
        <dbReference type="SAM" id="Coils"/>
    </source>
</evidence>
<dbReference type="Gene3D" id="6.10.140.820">
    <property type="match status" value="1"/>
</dbReference>
<comment type="similarity">
    <text evidence="2">Belongs to the ubiquitin-conjugating enzyme family. UEV subfamily.</text>
</comment>
<gene>
    <name evidence="10" type="ORF">CB5_LOCUS22456</name>
</gene>
<dbReference type="SUPFAM" id="SSF54495">
    <property type="entry name" value="UBC-like"/>
    <property type="match status" value="1"/>
</dbReference>